<dbReference type="Pfam" id="PF08242">
    <property type="entry name" value="Methyltransf_12"/>
    <property type="match status" value="1"/>
</dbReference>
<reference evidence="2 3" key="1">
    <citation type="submission" date="2019-07" db="EMBL/GenBank/DDBJ databases">
        <title>R&amp;d 2014.</title>
        <authorList>
            <person name="Klenk H.-P."/>
        </authorList>
    </citation>
    <scope>NUCLEOTIDE SEQUENCE [LARGE SCALE GENOMIC DNA]</scope>
    <source>
        <strain evidence="2 3">DSM 43912</strain>
    </source>
</reference>
<dbReference type="AlphaFoldDB" id="A0A562WHH2"/>
<accession>A0A562WHH2</accession>
<evidence type="ECO:0000313" key="3">
    <source>
        <dbReference type="Proteomes" id="UP000319728"/>
    </source>
</evidence>
<dbReference type="Proteomes" id="UP000319728">
    <property type="component" value="Unassembled WGS sequence"/>
</dbReference>
<dbReference type="InterPro" id="IPR029063">
    <property type="entry name" value="SAM-dependent_MTases_sf"/>
</dbReference>
<organism evidence="2 3">
    <name type="scientific">Micromonospora sagamiensis</name>
    <dbReference type="NCBI Taxonomy" id="47875"/>
    <lineage>
        <taxon>Bacteria</taxon>
        <taxon>Bacillati</taxon>
        <taxon>Actinomycetota</taxon>
        <taxon>Actinomycetes</taxon>
        <taxon>Micromonosporales</taxon>
        <taxon>Micromonosporaceae</taxon>
        <taxon>Micromonospora</taxon>
    </lineage>
</organism>
<keyword evidence="2" id="KW-0830">Ubiquinone</keyword>
<feature type="domain" description="Methyltransferase type 12" evidence="1">
    <location>
        <begin position="70"/>
        <end position="165"/>
    </location>
</feature>
<comment type="caution">
    <text evidence="2">The sequence shown here is derived from an EMBL/GenBank/DDBJ whole genome shotgun (WGS) entry which is preliminary data.</text>
</comment>
<name>A0A562WHH2_9ACTN</name>
<evidence type="ECO:0000259" key="1">
    <source>
        <dbReference type="Pfam" id="PF08242"/>
    </source>
</evidence>
<dbReference type="GO" id="GO:0032259">
    <property type="term" value="P:methylation"/>
    <property type="evidence" value="ECO:0007669"/>
    <property type="project" value="UniProtKB-KW"/>
</dbReference>
<dbReference type="Gene3D" id="3.40.50.150">
    <property type="entry name" value="Vaccinia Virus protein VP39"/>
    <property type="match status" value="1"/>
</dbReference>
<dbReference type="InterPro" id="IPR013217">
    <property type="entry name" value="Methyltransf_12"/>
</dbReference>
<keyword evidence="2" id="KW-0489">Methyltransferase</keyword>
<evidence type="ECO:0000313" key="2">
    <source>
        <dbReference type="EMBL" id="TWJ29461.1"/>
    </source>
</evidence>
<keyword evidence="2" id="KW-0808">Transferase</keyword>
<protein>
    <submittedName>
        <fullName evidence="2">Ubiquinone/menaquinone biosynthesis C-methylase UbiE</fullName>
    </submittedName>
</protein>
<proteinExistence type="predicted"/>
<keyword evidence="3" id="KW-1185">Reference proteome</keyword>
<sequence length="287" mass="31495">MARRAGCVTVHAMLDYRSVNRANWDERAAAHAASPDYALDRFAADPDFLSSVVRFDLPRLGDVTGLRGVHLQCHIGTDTVSLARRGATMTGLDFSGPALAEARRLAHRAGADVDFVEADVYDAADVLDANGYDLVFTGVGALCWLPSVTRWAEVVARLLKPGGRLFIREGHPMLWAVDDRRTDGVLALEYPYFETVEPIVWDEGGTYVATDAVFTQNLSHEWNHGIGELVSAVIAAGLQVTMFTEHDSAPWEALPGRMTLGDDGEWRLTERPERLPLTYTLQAVKTG</sequence>
<dbReference type="SUPFAM" id="SSF53335">
    <property type="entry name" value="S-adenosyl-L-methionine-dependent methyltransferases"/>
    <property type="match status" value="1"/>
</dbReference>
<gene>
    <name evidence="2" type="ORF">JD81_02971</name>
</gene>
<dbReference type="GO" id="GO:0008168">
    <property type="term" value="F:methyltransferase activity"/>
    <property type="evidence" value="ECO:0007669"/>
    <property type="project" value="UniProtKB-KW"/>
</dbReference>
<dbReference type="CDD" id="cd02440">
    <property type="entry name" value="AdoMet_MTases"/>
    <property type="match status" value="1"/>
</dbReference>
<dbReference type="EMBL" id="VLLP01000001">
    <property type="protein sequence ID" value="TWJ29461.1"/>
    <property type="molecule type" value="Genomic_DNA"/>
</dbReference>